<feature type="region of interest" description="Disordered" evidence="1">
    <location>
        <begin position="358"/>
        <end position="384"/>
    </location>
</feature>
<comment type="caution">
    <text evidence="2">The sequence shown here is derived from an EMBL/GenBank/DDBJ whole genome shotgun (WGS) entry which is preliminary data.</text>
</comment>
<gene>
    <name evidence="2" type="ORF">F3Y22_tig00110482pilonHSYRG00848</name>
</gene>
<name>A0A6A3AG49_HIBSY</name>
<dbReference type="InterPro" id="IPR053198">
    <property type="entry name" value="Gynoecium_Dev_Regulator"/>
</dbReference>
<dbReference type="PANTHER" id="PTHR31066">
    <property type="entry name" value="OS05G0427100 PROTEIN-RELATED"/>
    <property type="match status" value="1"/>
</dbReference>
<organism evidence="2 3">
    <name type="scientific">Hibiscus syriacus</name>
    <name type="common">Rose of Sharon</name>
    <dbReference type="NCBI Taxonomy" id="106335"/>
    <lineage>
        <taxon>Eukaryota</taxon>
        <taxon>Viridiplantae</taxon>
        <taxon>Streptophyta</taxon>
        <taxon>Embryophyta</taxon>
        <taxon>Tracheophyta</taxon>
        <taxon>Spermatophyta</taxon>
        <taxon>Magnoliopsida</taxon>
        <taxon>eudicotyledons</taxon>
        <taxon>Gunneridae</taxon>
        <taxon>Pentapetalae</taxon>
        <taxon>rosids</taxon>
        <taxon>malvids</taxon>
        <taxon>Malvales</taxon>
        <taxon>Malvaceae</taxon>
        <taxon>Malvoideae</taxon>
        <taxon>Hibiscus</taxon>
    </lineage>
</organism>
<evidence type="ECO:0008006" key="4">
    <source>
        <dbReference type="Google" id="ProtNLM"/>
    </source>
</evidence>
<evidence type="ECO:0000313" key="2">
    <source>
        <dbReference type="EMBL" id="KAE8702753.1"/>
    </source>
</evidence>
<dbReference type="Gene3D" id="3.30.200.20">
    <property type="entry name" value="Phosphorylase Kinase, domain 1"/>
    <property type="match status" value="1"/>
</dbReference>
<dbReference type="PANTHER" id="PTHR31066:SF97">
    <property type="entry name" value="OS03G0401100 PROTEIN"/>
    <property type="match status" value="1"/>
</dbReference>
<dbReference type="AlphaFoldDB" id="A0A6A3AG49"/>
<evidence type="ECO:0000256" key="1">
    <source>
        <dbReference type="SAM" id="MobiDB-lite"/>
    </source>
</evidence>
<keyword evidence="3" id="KW-1185">Reference proteome</keyword>
<reference evidence="2" key="1">
    <citation type="submission" date="2019-09" db="EMBL/GenBank/DDBJ databases">
        <title>Draft genome information of white flower Hibiscus syriacus.</title>
        <authorList>
            <person name="Kim Y.-M."/>
        </authorList>
    </citation>
    <scope>NUCLEOTIDE SEQUENCE [LARGE SCALE GENOMIC DNA]</scope>
    <source>
        <strain evidence="2">YM2019G1</strain>
    </source>
</reference>
<proteinExistence type="predicted"/>
<dbReference type="EMBL" id="VEPZ02001007">
    <property type="protein sequence ID" value="KAE8702753.1"/>
    <property type="molecule type" value="Genomic_DNA"/>
</dbReference>
<dbReference type="Proteomes" id="UP000436088">
    <property type="component" value="Unassembled WGS sequence"/>
</dbReference>
<protein>
    <recommendedName>
        <fullName evidence="4">Protein kinase domain-containing protein</fullName>
    </recommendedName>
</protein>
<evidence type="ECO:0000313" key="3">
    <source>
        <dbReference type="Proteomes" id="UP000436088"/>
    </source>
</evidence>
<sequence length="523" mass="58741">MLSYSIQMGEEFAMEFMQERHSGIKQGYASRNASLSSSTKVKFTAALVIKFYHVPVMGNLAHTKKYQLPGEVLDALVSISCDEDLHNMTEACRNGGYSFSLVMIWRNAQYGLRSVEGDSEIQYVVAVNVMDLGTRKKTQFQQVRLRTSWMEFWRVHPALMHLVHSHIQSKNCVTERIASSCLPLPSRWEDKCSFVCCSQVVTEGRKNVEDDDFYTSSGPFISVSGDYEADPNNFSCLEPSVLLQQDFCSDRIPREQAQVNCLSKSDDSSGSQFLTSQAHSDYSQMIREAVDNIHDGNVCPQADQSVTSANPRFEDHTIVMDGLAEFENYKGYAEIDISNISEERLESTEQKSQLKEISVESPADEEATVLDHPTAKGPTRPTSYVQPAVSVSTSEWGSKGLQLSIQLCNQLVQLLWLMLGQTSILPRTSDRNNLDIGSDYMKSPVKDDENARVEQHLQERKLNMKNTCLPLVFHSHGEFDTSTLQTVEFWREADILSKLHHPNVLAFYGVVHDGPEGTVATVT</sequence>
<accession>A0A6A3AG49</accession>